<proteinExistence type="predicted"/>
<protein>
    <recommendedName>
        <fullName evidence="4">DUF1134 domain-containing protein</fullName>
    </recommendedName>
</protein>
<reference evidence="2 3" key="1">
    <citation type="submission" date="2022-06" db="EMBL/GenBank/DDBJ databases">
        <title>Endosaccharibacter gen. nov., sp. nov., endophytic bacteria isolated from sugarcane.</title>
        <authorList>
            <person name="Pitiwittayakul N."/>
            <person name="Yukphan P."/>
            <person name="Charoenyingcharoen P."/>
            <person name="Tanasupawat S."/>
        </authorList>
    </citation>
    <scope>NUCLEOTIDE SEQUENCE [LARGE SCALE GENOMIC DNA]</scope>
    <source>
        <strain evidence="2 3">KSS8</strain>
    </source>
</reference>
<name>A0ABT1W2M5_9PROT</name>
<gene>
    <name evidence="2" type="ORF">NFI95_01455</name>
</gene>
<evidence type="ECO:0000313" key="3">
    <source>
        <dbReference type="Proteomes" id="UP001524587"/>
    </source>
</evidence>
<evidence type="ECO:0008006" key="4">
    <source>
        <dbReference type="Google" id="ProtNLM"/>
    </source>
</evidence>
<evidence type="ECO:0000313" key="2">
    <source>
        <dbReference type="EMBL" id="MCQ8277116.1"/>
    </source>
</evidence>
<accession>A0ABT1W2M5</accession>
<sequence>MRVSAFAAAAVLGTSLLAVPAFAEDPGVTGKPDGYVTITQKSADVGVGASWGHGVLLFDHHKYGFSVKGVDIAAVGFSNITGKGRVYNLKNLHDFDGTYAAANGEATVGKGLGGQILKNGNGVELRIDTFTKGARLAGAAQGIELTLDK</sequence>
<dbReference type="EMBL" id="JAMSKV010000001">
    <property type="protein sequence ID" value="MCQ8277116.1"/>
    <property type="molecule type" value="Genomic_DNA"/>
</dbReference>
<dbReference type="RefSeq" id="WP_422862559.1">
    <property type="nucleotide sequence ID" value="NZ_JAMSKV010000001.1"/>
</dbReference>
<organism evidence="2 3">
    <name type="scientific">Endosaccharibacter trunci</name>
    <dbReference type="NCBI Taxonomy" id="2812733"/>
    <lineage>
        <taxon>Bacteria</taxon>
        <taxon>Pseudomonadati</taxon>
        <taxon>Pseudomonadota</taxon>
        <taxon>Alphaproteobacteria</taxon>
        <taxon>Acetobacterales</taxon>
        <taxon>Acetobacteraceae</taxon>
        <taxon>Endosaccharibacter</taxon>
    </lineage>
</organism>
<evidence type="ECO:0000256" key="1">
    <source>
        <dbReference type="SAM" id="SignalP"/>
    </source>
</evidence>
<feature type="chain" id="PRO_5047371782" description="DUF1134 domain-containing protein" evidence="1">
    <location>
        <begin position="24"/>
        <end position="149"/>
    </location>
</feature>
<comment type="caution">
    <text evidence="2">The sequence shown here is derived from an EMBL/GenBank/DDBJ whole genome shotgun (WGS) entry which is preliminary data.</text>
</comment>
<keyword evidence="3" id="KW-1185">Reference proteome</keyword>
<keyword evidence="1" id="KW-0732">Signal</keyword>
<feature type="signal peptide" evidence="1">
    <location>
        <begin position="1"/>
        <end position="23"/>
    </location>
</feature>
<dbReference type="Proteomes" id="UP001524587">
    <property type="component" value="Unassembled WGS sequence"/>
</dbReference>